<dbReference type="EMBL" id="CP019434">
    <property type="protein sequence ID" value="APZ42557.1"/>
    <property type="molecule type" value="Genomic_DNA"/>
</dbReference>
<dbReference type="Proteomes" id="UP000243807">
    <property type="component" value="Chromosome"/>
</dbReference>
<dbReference type="GO" id="GO:0016887">
    <property type="term" value="F:ATP hydrolysis activity"/>
    <property type="evidence" value="ECO:0007669"/>
    <property type="project" value="InterPro"/>
</dbReference>
<feature type="domain" description="Bacterial type II secretion system protein E" evidence="2">
    <location>
        <begin position="71"/>
        <end position="272"/>
    </location>
</feature>
<sequence>MERWLSKQPPDWSDMYLRLNEQPMIKRGGTRLVLVEDAPPVKEDDLEGLVGEKVDWSGAVDIDRGASIAGYRFRINLLRRMGHGAAVLRKLETQPPELESLGLPTDLLRRIALMSHGLVIIAGETGSGKTTTLSAMMNERARQRSTTTVTVEDPVEILFPEVMQSADGGLSLFVQREVGRDTASFTSGLRAALREAPNVITVGEVRDSESAHLALQAAETGHLVFMTLHTRGARETVSRLLAFFPDAQHALVRQQLASGLRLVLRQVLIPAVDGGRVLAYELMTTDGGVANAIVKRQETQLLNEITAGREYGMVALNNNLASLVRENRIEESEAFRHSYDPEGLRELL</sequence>
<evidence type="ECO:0000259" key="2">
    <source>
        <dbReference type="Pfam" id="PF00437"/>
    </source>
</evidence>
<protein>
    <recommendedName>
        <fullName evidence="2">Bacterial type II secretion system protein E domain-containing protein</fullName>
    </recommendedName>
</protein>
<dbReference type="STRING" id="1765967.BW247_05155"/>
<accession>A0A1P8UFD5</accession>
<dbReference type="InterPro" id="IPR050921">
    <property type="entry name" value="T4SS_GSP_E_ATPase"/>
</dbReference>
<dbReference type="SUPFAM" id="SSF52540">
    <property type="entry name" value="P-loop containing nucleoside triphosphate hydrolases"/>
    <property type="match status" value="1"/>
</dbReference>
<proteinExistence type="inferred from homology"/>
<evidence type="ECO:0000256" key="1">
    <source>
        <dbReference type="ARBA" id="ARBA00006611"/>
    </source>
</evidence>
<dbReference type="AlphaFoldDB" id="A0A1P8UFD5"/>
<organism evidence="3 4">
    <name type="scientific">Acidihalobacter ferrooxydans</name>
    <dbReference type="NCBI Taxonomy" id="1765967"/>
    <lineage>
        <taxon>Bacteria</taxon>
        <taxon>Pseudomonadati</taxon>
        <taxon>Pseudomonadota</taxon>
        <taxon>Gammaproteobacteria</taxon>
        <taxon>Chromatiales</taxon>
        <taxon>Ectothiorhodospiraceae</taxon>
        <taxon>Acidihalobacter</taxon>
    </lineage>
</organism>
<dbReference type="InterPro" id="IPR001482">
    <property type="entry name" value="T2SS/T4SS_dom"/>
</dbReference>
<name>A0A1P8UFD5_9GAMM</name>
<reference evidence="3 4" key="1">
    <citation type="submission" date="2017-01" db="EMBL/GenBank/DDBJ databases">
        <title>Draft sequence of Acidihalobacter ferrooxidans strain DSM 14175 (strain V8).</title>
        <authorList>
            <person name="Khaleque H.N."/>
            <person name="Ramsay J.P."/>
            <person name="Murphy R.J.T."/>
            <person name="Kaksonen A.H."/>
            <person name="Boxall N.J."/>
            <person name="Watkin E.L.J."/>
        </authorList>
    </citation>
    <scope>NUCLEOTIDE SEQUENCE [LARGE SCALE GENOMIC DNA]</scope>
    <source>
        <strain evidence="3 4">V8</strain>
    </source>
</reference>
<evidence type="ECO:0000313" key="3">
    <source>
        <dbReference type="EMBL" id="APZ42557.1"/>
    </source>
</evidence>
<keyword evidence="4" id="KW-1185">Reference proteome</keyword>
<evidence type="ECO:0000313" key="4">
    <source>
        <dbReference type="Proteomes" id="UP000243807"/>
    </source>
</evidence>
<dbReference type="Gene3D" id="3.40.50.300">
    <property type="entry name" value="P-loop containing nucleotide triphosphate hydrolases"/>
    <property type="match status" value="1"/>
</dbReference>
<dbReference type="KEGG" id="afy:BW247_05155"/>
<dbReference type="InterPro" id="IPR027417">
    <property type="entry name" value="P-loop_NTPase"/>
</dbReference>
<dbReference type="Pfam" id="PF00437">
    <property type="entry name" value="T2SSE"/>
    <property type="match status" value="1"/>
</dbReference>
<comment type="similarity">
    <text evidence="1">Belongs to the GSP E family.</text>
</comment>
<dbReference type="PANTHER" id="PTHR30486">
    <property type="entry name" value="TWITCHING MOTILITY PROTEIN PILT"/>
    <property type="match status" value="1"/>
</dbReference>
<gene>
    <name evidence="3" type="ORF">BW247_05155</name>
</gene>